<dbReference type="Proteomes" id="UP000001654">
    <property type="component" value="Chromosome"/>
</dbReference>
<organism evidence="1 2">
    <name type="scientific">Zunongwangia profunda (strain DSM 18752 / CCTCC AB 206139 / SM-A87)</name>
    <name type="common">Wangia profunda</name>
    <dbReference type="NCBI Taxonomy" id="655815"/>
    <lineage>
        <taxon>Bacteria</taxon>
        <taxon>Pseudomonadati</taxon>
        <taxon>Bacteroidota</taxon>
        <taxon>Flavobacteriia</taxon>
        <taxon>Flavobacteriales</taxon>
        <taxon>Flavobacteriaceae</taxon>
        <taxon>Zunongwangia</taxon>
    </lineage>
</organism>
<name>D5B9Z7_ZUNPS</name>
<dbReference type="HOGENOM" id="CLU_3368209_0_0_10"/>
<dbReference type="EMBL" id="CP001650">
    <property type="protein sequence ID" value="ADF52295.1"/>
    <property type="molecule type" value="Genomic_DNA"/>
</dbReference>
<dbReference type="STRING" id="655815.ZPR_1970"/>
<evidence type="ECO:0000313" key="2">
    <source>
        <dbReference type="Proteomes" id="UP000001654"/>
    </source>
</evidence>
<dbReference type="AlphaFoldDB" id="D5B9Z7"/>
<keyword evidence="2" id="KW-1185">Reference proteome</keyword>
<accession>D5B9Z7</accession>
<sequence length="35" mass="4372">MCFIRKRLVTIDFFNKELTVYSEPKKKYFRASRKK</sequence>
<proteinExistence type="predicted"/>
<protein>
    <submittedName>
        <fullName evidence="1">Uncharacterized protein</fullName>
    </submittedName>
</protein>
<evidence type="ECO:0000313" key="1">
    <source>
        <dbReference type="EMBL" id="ADF52295.1"/>
    </source>
</evidence>
<reference evidence="1 2" key="1">
    <citation type="journal article" date="2010" name="BMC Genomics">
        <title>The complete genome of Zunongwangia profunda SM-A87 reveals its adaptation to the deep-sea environment and ecological role in sedimentary organic nitrogen degradation.</title>
        <authorList>
            <person name="Qin Q.L."/>
            <person name="Zhang X.Y."/>
            <person name="Wang X.M."/>
            <person name="Liu G.M."/>
            <person name="Chen X.L."/>
            <person name="Xie B.B."/>
            <person name="Dang H.Y."/>
            <person name="Zhou B.C."/>
            <person name="Yu J."/>
            <person name="Zhang Y.Z."/>
        </authorList>
    </citation>
    <scope>NUCLEOTIDE SEQUENCE [LARGE SCALE GENOMIC DNA]</scope>
    <source>
        <strain evidence="2">DSM 18752 / CCTCC AB 206139 / SM-A87</strain>
    </source>
</reference>
<gene>
    <name evidence="1" type="ordered locus">ZPR_1970</name>
</gene>
<dbReference type="KEGG" id="zpr:ZPR_1970"/>